<sequence>MQTDIFANGIELDNPLRVFVDDAMKDVERWLGDASRGPVSARVEIGRPSSHHNSGKIFYAEANLHIGGELLRASCEHEDLRNAITDVKHELERQIKKFKERNRDLSRQPQE</sequence>
<dbReference type="NCBIfam" id="TIGR00741">
    <property type="entry name" value="yfiA"/>
    <property type="match status" value="1"/>
</dbReference>
<dbReference type="InterPro" id="IPR003489">
    <property type="entry name" value="RHF/RaiA"/>
</dbReference>
<dbReference type="Pfam" id="PF02482">
    <property type="entry name" value="Ribosomal_S30AE"/>
    <property type="match status" value="1"/>
</dbReference>
<keyword evidence="1" id="KW-0175">Coiled coil</keyword>
<dbReference type="InterPro" id="IPR036567">
    <property type="entry name" value="RHF-like"/>
</dbReference>
<dbReference type="Gene3D" id="3.30.160.100">
    <property type="entry name" value="Ribosome hibernation promotion factor-like"/>
    <property type="match status" value="1"/>
</dbReference>
<gene>
    <name evidence="2" type="ORF">A2750_03255</name>
</gene>
<dbReference type="Proteomes" id="UP000178023">
    <property type="component" value="Unassembled WGS sequence"/>
</dbReference>
<evidence type="ECO:0000256" key="1">
    <source>
        <dbReference type="SAM" id="Coils"/>
    </source>
</evidence>
<proteinExistence type="predicted"/>
<reference evidence="2 3" key="1">
    <citation type="journal article" date="2016" name="Nat. Commun.">
        <title>Thousands of microbial genomes shed light on interconnected biogeochemical processes in an aquifer system.</title>
        <authorList>
            <person name="Anantharaman K."/>
            <person name="Brown C.T."/>
            <person name="Hug L.A."/>
            <person name="Sharon I."/>
            <person name="Castelle C.J."/>
            <person name="Probst A.J."/>
            <person name="Thomas B.C."/>
            <person name="Singh A."/>
            <person name="Wilkins M.J."/>
            <person name="Karaoz U."/>
            <person name="Brodie E.L."/>
            <person name="Williams K.H."/>
            <person name="Hubbard S.S."/>
            <person name="Banfield J.F."/>
        </authorList>
    </citation>
    <scope>NUCLEOTIDE SEQUENCE [LARGE SCALE GENOMIC DNA]</scope>
</reference>
<evidence type="ECO:0000313" key="2">
    <source>
        <dbReference type="EMBL" id="OGN08152.1"/>
    </source>
</evidence>
<organism evidence="2 3">
    <name type="scientific">Candidatus Yanofskybacteria bacterium RIFCSPHIGHO2_01_FULL_45_42</name>
    <dbReference type="NCBI Taxonomy" id="1802671"/>
    <lineage>
        <taxon>Bacteria</taxon>
        <taxon>Candidatus Yanofskyibacteriota</taxon>
    </lineage>
</organism>
<dbReference type="EMBL" id="MGJL01000010">
    <property type="protein sequence ID" value="OGN08152.1"/>
    <property type="molecule type" value="Genomic_DNA"/>
</dbReference>
<protein>
    <submittedName>
        <fullName evidence="2">Ribosomal subunit interface protein</fullName>
    </submittedName>
</protein>
<dbReference type="CDD" id="cd00552">
    <property type="entry name" value="RaiA"/>
    <property type="match status" value="1"/>
</dbReference>
<comment type="caution">
    <text evidence="2">The sequence shown here is derived from an EMBL/GenBank/DDBJ whole genome shotgun (WGS) entry which is preliminary data.</text>
</comment>
<accession>A0A1F8F4U8</accession>
<feature type="coiled-coil region" evidence="1">
    <location>
        <begin position="77"/>
        <end position="108"/>
    </location>
</feature>
<dbReference type="AlphaFoldDB" id="A0A1F8F4U8"/>
<evidence type="ECO:0000313" key="3">
    <source>
        <dbReference type="Proteomes" id="UP000178023"/>
    </source>
</evidence>
<dbReference type="SUPFAM" id="SSF69754">
    <property type="entry name" value="Ribosome binding protein Y (YfiA homologue)"/>
    <property type="match status" value="1"/>
</dbReference>
<name>A0A1F8F4U8_9BACT</name>